<keyword evidence="1" id="KW-0862">Zinc</keyword>
<keyword evidence="1" id="KW-0863">Zinc-finger</keyword>
<feature type="compositionally biased region" description="Basic and acidic residues" evidence="3">
    <location>
        <begin position="24"/>
        <end position="41"/>
    </location>
</feature>
<dbReference type="OrthoDB" id="3647690at2759"/>
<comment type="caution">
    <text evidence="5">The sequence shown here is derived from an EMBL/GenBank/DDBJ whole genome shotgun (WGS) entry which is preliminary data.</text>
</comment>
<dbReference type="GO" id="GO:0008270">
    <property type="term" value="F:zinc ion binding"/>
    <property type="evidence" value="ECO:0007669"/>
    <property type="project" value="UniProtKB-KW"/>
</dbReference>
<dbReference type="PANTHER" id="PTHR43941">
    <property type="entry name" value="STRUCTURAL MAINTENANCE OF CHROMOSOMES PROTEIN 2"/>
    <property type="match status" value="1"/>
</dbReference>
<feature type="compositionally biased region" description="Polar residues" evidence="3">
    <location>
        <begin position="195"/>
        <end position="210"/>
    </location>
</feature>
<dbReference type="AlphaFoldDB" id="A0A427XLM2"/>
<feature type="domain" description="C2H2-type" evidence="4">
    <location>
        <begin position="243"/>
        <end position="272"/>
    </location>
</feature>
<feature type="coiled-coil region" evidence="2">
    <location>
        <begin position="540"/>
        <end position="574"/>
    </location>
</feature>
<feature type="coiled-coil region" evidence="2">
    <location>
        <begin position="298"/>
        <end position="395"/>
    </location>
</feature>
<dbReference type="PANTHER" id="PTHR43941:SF1">
    <property type="entry name" value="STRUCTURAL MAINTENANCE OF CHROMOSOMES PROTEIN 2"/>
    <property type="match status" value="1"/>
</dbReference>
<dbReference type="SMART" id="SM00355">
    <property type="entry name" value="ZnF_C2H2"/>
    <property type="match status" value="1"/>
</dbReference>
<organism evidence="5 6">
    <name type="scientific">Apiotrichum porosum</name>
    <dbReference type="NCBI Taxonomy" id="105984"/>
    <lineage>
        <taxon>Eukaryota</taxon>
        <taxon>Fungi</taxon>
        <taxon>Dikarya</taxon>
        <taxon>Basidiomycota</taxon>
        <taxon>Agaricomycotina</taxon>
        <taxon>Tremellomycetes</taxon>
        <taxon>Trichosporonales</taxon>
        <taxon>Trichosporonaceae</taxon>
        <taxon>Apiotrichum</taxon>
    </lineage>
</organism>
<evidence type="ECO:0000256" key="3">
    <source>
        <dbReference type="SAM" id="MobiDB-lite"/>
    </source>
</evidence>
<evidence type="ECO:0000256" key="2">
    <source>
        <dbReference type="SAM" id="Coils"/>
    </source>
</evidence>
<dbReference type="GeneID" id="39593959"/>
<keyword evidence="1" id="KW-0479">Metal-binding</keyword>
<gene>
    <name evidence="5" type="ORF">EHS24_009416</name>
</gene>
<feature type="compositionally biased region" description="Polar residues" evidence="3">
    <location>
        <begin position="1"/>
        <end position="16"/>
    </location>
</feature>
<dbReference type="Proteomes" id="UP000279236">
    <property type="component" value="Unassembled WGS sequence"/>
</dbReference>
<keyword evidence="6" id="KW-1185">Reference proteome</keyword>
<dbReference type="PROSITE" id="PS00028">
    <property type="entry name" value="ZINC_FINGER_C2H2_1"/>
    <property type="match status" value="1"/>
</dbReference>
<keyword evidence="2" id="KW-0175">Coiled coil</keyword>
<evidence type="ECO:0000259" key="4">
    <source>
        <dbReference type="PROSITE" id="PS50157"/>
    </source>
</evidence>
<feature type="coiled-coil region" evidence="2">
    <location>
        <begin position="462"/>
        <end position="489"/>
    </location>
</feature>
<feature type="region of interest" description="Disordered" evidence="3">
    <location>
        <begin position="1"/>
        <end position="218"/>
    </location>
</feature>
<proteinExistence type="predicted"/>
<dbReference type="PROSITE" id="PS50157">
    <property type="entry name" value="ZINC_FINGER_C2H2_2"/>
    <property type="match status" value="1"/>
</dbReference>
<dbReference type="EMBL" id="RSCE01000009">
    <property type="protein sequence ID" value="RSH79760.1"/>
    <property type="molecule type" value="Genomic_DNA"/>
</dbReference>
<dbReference type="STRING" id="105984.A0A427XLM2"/>
<feature type="compositionally biased region" description="Basic and acidic residues" evidence="3">
    <location>
        <begin position="107"/>
        <end position="121"/>
    </location>
</feature>
<evidence type="ECO:0000256" key="1">
    <source>
        <dbReference type="PROSITE-ProRule" id="PRU00042"/>
    </source>
</evidence>
<accession>A0A427XLM2</accession>
<feature type="compositionally biased region" description="Low complexity" evidence="3">
    <location>
        <begin position="42"/>
        <end position="58"/>
    </location>
</feature>
<evidence type="ECO:0000313" key="5">
    <source>
        <dbReference type="EMBL" id="RSH79760.1"/>
    </source>
</evidence>
<reference evidence="5 6" key="1">
    <citation type="submission" date="2018-11" db="EMBL/GenBank/DDBJ databases">
        <title>Genome sequence of Apiotrichum porosum DSM 27194.</title>
        <authorList>
            <person name="Aliyu H."/>
            <person name="Gorte O."/>
            <person name="Ochsenreither K."/>
        </authorList>
    </citation>
    <scope>NUCLEOTIDE SEQUENCE [LARGE SCALE GENOMIC DNA]</scope>
    <source>
        <strain evidence="5 6">DSM 27194</strain>
    </source>
</reference>
<dbReference type="RefSeq" id="XP_028474869.1">
    <property type="nucleotide sequence ID" value="XM_028624701.1"/>
</dbReference>
<name>A0A427XLM2_9TREE</name>
<evidence type="ECO:0000313" key="6">
    <source>
        <dbReference type="Proteomes" id="UP000279236"/>
    </source>
</evidence>
<protein>
    <recommendedName>
        <fullName evidence="4">C2H2-type domain-containing protein</fullName>
    </recommendedName>
</protein>
<dbReference type="InterPro" id="IPR013087">
    <property type="entry name" value="Znf_C2H2_type"/>
</dbReference>
<sequence>MPSRATSDSPKTVDTSSTKRKRRSDADATDKRTRTSDRFREPSSTPQRSTARSSSTQTVESALPITQRSTDMGPPVVRRQTARRSAGRLPPGPGAPPTVTAATLSRSNERRRSTIEVEIPRRPPSRSRPALVSDDSESDSEREDLGVGTPGPGPRTSRSRATRGRQLDPVPQPSPSAFHPYLRGRHSQAEAITDFPSSSMTGSPPATQDPESLGPRRKTIIDGEEAYVMSDSDGDSADPDGGYQCRWAGCSQVLKSSANLARHIRAHADAYDPRPSAAPRTPTTPNDPALLKQVGALEAELSKRKEDLRQTKDLLKQRLDEFRELRSDELAARTAITELQRQLRVSKETATKQAADLQAELEVNEATASAASAKLATLESQVKERDQKLLALQAQVKIFEDADAEIAQLAAPVPTEDGEPPVPEVHIKYLKKRLKQTNTSLKHTQSDLDFIRSQYQQASTSAVQEVARAKQLDEQVARLKEQLTLGLKQRELHNRAVTEQSSAASNRREMQLKLLLEQSRRTDDTIRRKAAAQPRLVKENRELEAALHKARSSADDLSKRNNELVDQNALLRGRLMGAFEDPVQDSDDETDDDLPILPSALPVLVPDFVDDAKVTPPAQLVNATLADGGIEAFRCKWSLGGDAVCPEIFHTRDELETHGIGHIQKLALDVDVSQPMTEQPGQQDGGSELGSEDIEKQVDYARRWAARARRVAGSVAGGADALDLLL</sequence>